<feature type="transmembrane region" description="Helical" evidence="1">
    <location>
        <begin position="21"/>
        <end position="40"/>
    </location>
</feature>
<reference evidence="2 3" key="1">
    <citation type="journal article" date="2011" name="Cell">
        <title>The monarch butterfly genome yields insights into long-distance migration.</title>
        <authorList>
            <person name="Zhan S."/>
            <person name="Merlin C."/>
            <person name="Boore J.L."/>
            <person name="Reppert S.M."/>
        </authorList>
    </citation>
    <scope>NUCLEOTIDE SEQUENCE [LARGE SCALE GENOMIC DNA]</scope>
    <source>
        <strain evidence="2">F-2</strain>
    </source>
</reference>
<keyword evidence="3" id="KW-1185">Reference proteome</keyword>
<evidence type="ECO:0000313" key="3">
    <source>
        <dbReference type="Proteomes" id="UP000007151"/>
    </source>
</evidence>
<protein>
    <submittedName>
        <fullName evidence="2">Uncharacterized protein</fullName>
    </submittedName>
</protein>
<keyword evidence="1" id="KW-0812">Transmembrane</keyword>
<dbReference type="AlphaFoldDB" id="A0A212FLA2"/>
<comment type="caution">
    <text evidence="2">The sequence shown here is derived from an EMBL/GenBank/DDBJ whole genome shotgun (WGS) entry which is preliminary data.</text>
</comment>
<name>A0A212FLA2_DANPL</name>
<dbReference type="KEGG" id="dpl:KGM_215028"/>
<dbReference type="Proteomes" id="UP000007151">
    <property type="component" value="Unassembled WGS sequence"/>
</dbReference>
<sequence length="89" mass="10313">MGWSSDGLRARVAACRESRKLVLIIVAIALLLDNMLLTTVENFLDMGLQNMSNLRRAWTKYILQVLRTVEVCLDQRAVPVSWRFPQYHH</sequence>
<keyword evidence="1" id="KW-1133">Transmembrane helix</keyword>
<evidence type="ECO:0000256" key="1">
    <source>
        <dbReference type="SAM" id="Phobius"/>
    </source>
</evidence>
<dbReference type="EMBL" id="AGBW02007808">
    <property type="protein sequence ID" value="OWR54523.1"/>
    <property type="molecule type" value="Genomic_DNA"/>
</dbReference>
<keyword evidence="1" id="KW-0472">Membrane</keyword>
<accession>A0A212FLA2</accession>
<proteinExistence type="predicted"/>
<dbReference type="InParanoid" id="A0A212FLA2"/>
<organism evidence="2 3">
    <name type="scientific">Danaus plexippus plexippus</name>
    <dbReference type="NCBI Taxonomy" id="278856"/>
    <lineage>
        <taxon>Eukaryota</taxon>
        <taxon>Metazoa</taxon>
        <taxon>Ecdysozoa</taxon>
        <taxon>Arthropoda</taxon>
        <taxon>Hexapoda</taxon>
        <taxon>Insecta</taxon>
        <taxon>Pterygota</taxon>
        <taxon>Neoptera</taxon>
        <taxon>Endopterygota</taxon>
        <taxon>Lepidoptera</taxon>
        <taxon>Glossata</taxon>
        <taxon>Ditrysia</taxon>
        <taxon>Papilionoidea</taxon>
        <taxon>Nymphalidae</taxon>
        <taxon>Danainae</taxon>
        <taxon>Danaini</taxon>
        <taxon>Danaina</taxon>
        <taxon>Danaus</taxon>
        <taxon>Danaus</taxon>
    </lineage>
</organism>
<gene>
    <name evidence="2" type="ORF">KGM_215028</name>
</gene>
<evidence type="ECO:0000313" key="2">
    <source>
        <dbReference type="EMBL" id="OWR54523.1"/>
    </source>
</evidence>